<feature type="transmembrane region" description="Helical" evidence="7">
    <location>
        <begin position="451"/>
        <end position="469"/>
    </location>
</feature>
<dbReference type="NCBIfam" id="TIGR01571">
    <property type="entry name" value="A_thal_Cys_rich"/>
    <property type="match status" value="1"/>
</dbReference>
<dbReference type="PANTHER" id="PTHR10165:SF187">
    <property type="entry name" value="LIPID PHOSPHATE PHOSPHATASE 4-RELATED"/>
    <property type="match status" value="1"/>
</dbReference>
<feature type="compositionally biased region" description="Low complexity" evidence="6">
    <location>
        <begin position="47"/>
        <end position="57"/>
    </location>
</feature>
<dbReference type="Pfam" id="PF04749">
    <property type="entry name" value="PLAC8"/>
    <property type="match status" value="1"/>
</dbReference>
<organism evidence="9 10">
    <name type="scientific">Gossypium arboreum</name>
    <name type="common">Tree cotton</name>
    <name type="synonym">Gossypium nanking</name>
    <dbReference type="NCBI Taxonomy" id="29729"/>
    <lineage>
        <taxon>Eukaryota</taxon>
        <taxon>Viridiplantae</taxon>
        <taxon>Streptophyta</taxon>
        <taxon>Embryophyta</taxon>
        <taxon>Tracheophyta</taxon>
        <taxon>Spermatophyta</taxon>
        <taxon>Magnoliopsida</taxon>
        <taxon>eudicotyledons</taxon>
        <taxon>Gunneridae</taxon>
        <taxon>Pentapetalae</taxon>
        <taxon>rosids</taxon>
        <taxon>malvids</taxon>
        <taxon>Malvales</taxon>
        <taxon>Malvaceae</taxon>
        <taxon>Malvoideae</taxon>
        <taxon>Gossypium</taxon>
    </lineage>
</organism>
<evidence type="ECO:0000313" key="10">
    <source>
        <dbReference type="Proteomes" id="UP001358586"/>
    </source>
</evidence>
<feature type="transmembrane region" description="Helical" evidence="7">
    <location>
        <begin position="522"/>
        <end position="538"/>
    </location>
</feature>
<evidence type="ECO:0000256" key="4">
    <source>
        <dbReference type="ARBA" id="ARBA00022989"/>
    </source>
</evidence>
<keyword evidence="10" id="KW-1185">Reference proteome</keyword>
<evidence type="ECO:0000256" key="5">
    <source>
        <dbReference type="ARBA" id="ARBA00023136"/>
    </source>
</evidence>
<keyword evidence="4 7" id="KW-1133">Transmembrane helix</keyword>
<feature type="transmembrane region" description="Helical" evidence="7">
    <location>
        <begin position="581"/>
        <end position="599"/>
    </location>
</feature>
<feature type="compositionally biased region" description="Pro residues" evidence="6">
    <location>
        <begin position="151"/>
        <end position="161"/>
    </location>
</feature>
<comment type="caution">
    <text evidence="9">The sequence shown here is derived from an EMBL/GenBank/DDBJ whole genome shotgun (WGS) entry which is preliminary data.</text>
</comment>
<evidence type="ECO:0000313" key="9">
    <source>
        <dbReference type="EMBL" id="KAK5782572.1"/>
    </source>
</evidence>
<feature type="region of interest" description="Disordered" evidence="6">
    <location>
        <begin position="624"/>
        <end position="647"/>
    </location>
</feature>
<sequence length="647" mass="71935">MGRPDTDPEQIQAEYELHPQEYDPTHEPTPNVADEYPPPPPYENSNQQGQQQPQFQPQQPPQYPPPAQQQPRPPPAQQQPRQYPPPAQQQPPQYPLPALQQPPQYPPPSQQPNQAYPPPQRPAPYPPQQNMQYSPAYPSGTNQQPAAAAYPPQPVQYPPKSPAANQMYANVGPQATQPQTVYAPNVAPQVFPQPAFLPPDQGQGMPPVSPHKHVAGIPVGNVGVDGWRTGLFDFMDDPMNALVTAFFPCLTFGQIAEIVDDGHTTCGTSGLLYGAIAFLIGLPCLMSCTYRTKLRNKFGLPEAPAPDWVTHFLCEWVARKLGEDAGATAGDDGTDEPKNDGLTMMRKLPFYEFGKMTEILLGTHTIKSHGVKVVKAHIHNWLILVILVVIDGLLNYVEPFHRFVGQEMMTDLKFPFHENTVPVLVVPVIAVLVPFIIFGVYYYLRKDIYDFHHAILGILYSVLLSGVITDSIKDAVGRPRPNFFFRCFPDGKAVFDQVSGDVVCHGDAKIVKEGYKSFPSGHTSWSFAGLCFLSLYLSGKLRAFNRRGNVSKLCIVIFPVLAAVLVGISRVDDYWHHWTDVFAGALIGTSMAAFCYLQFFPCPHYEDGWAPHAYFKMIAERQSGESPESTIRSPNKNESNDIETQPM</sequence>
<comment type="subcellular location">
    <subcellularLocation>
        <location evidence="1">Membrane</location>
        <topology evidence="1">Multi-pass membrane protein</topology>
    </subcellularLocation>
</comment>
<accession>A0ABR0MW99</accession>
<feature type="transmembrane region" description="Helical" evidence="7">
    <location>
        <begin position="381"/>
        <end position="401"/>
    </location>
</feature>
<dbReference type="InterPro" id="IPR006461">
    <property type="entry name" value="PLAC_motif_containing"/>
</dbReference>
<dbReference type="SMART" id="SM00014">
    <property type="entry name" value="acidPPc"/>
    <property type="match status" value="1"/>
</dbReference>
<dbReference type="CDD" id="cd03390">
    <property type="entry name" value="PAP2_containing_1_like"/>
    <property type="match status" value="1"/>
</dbReference>
<gene>
    <name evidence="9" type="ORF">PVK06_037077</name>
</gene>
<feature type="compositionally biased region" description="Pro residues" evidence="6">
    <location>
        <begin position="103"/>
        <end position="127"/>
    </location>
</feature>
<evidence type="ECO:0000256" key="7">
    <source>
        <dbReference type="SAM" id="Phobius"/>
    </source>
</evidence>
<evidence type="ECO:0000256" key="3">
    <source>
        <dbReference type="ARBA" id="ARBA00022692"/>
    </source>
</evidence>
<evidence type="ECO:0000256" key="2">
    <source>
        <dbReference type="ARBA" id="ARBA00008816"/>
    </source>
</evidence>
<keyword evidence="3 7" id="KW-0812">Transmembrane</keyword>
<dbReference type="InterPro" id="IPR036938">
    <property type="entry name" value="PAP2/HPO_sf"/>
</dbReference>
<proteinExistence type="inferred from homology"/>
<dbReference type="InterPro" id="IPR043216">
    <property type="entry name" value="PAP-like"/>
</dbReference>
<feature type="region of interest" description="Disordered" evidence="6">
    <location>
        <begin position="1"/>
        <end position="166"/>
    </location>
</feature>
<evidence type="ECO:0000259" key="8">
    <source>
        <dbReference type="SMART" id="SM00014"/>
    </source>
</evidence>
<dbReference type="Proteomes" id="UP001358586">
    <property type="component" value="Chromosome 11"/>
</dbReference>
<dbReference type="InterPro" id="IPR000326">
    <property type="entry name" value="PAP2/HPO"/>
</dbReference>
<protein>
    <recommendedName>
        <fullName evidence="8">Phosphatidic acid phosphatase type 2/haloperoxidase domain-containing protein</fullName>
    </recommendedName>
</protein>
<feature type="compositionally biased region" description="Pro residues" evidence="6">
    <location>
        <begin position="58"/>
        <end position="95"/>
    </location>
</feature>
<dbReference type="EMBL" id="JARKNE010000011">
    <property type="protein sequence ID" value="KAK5782572.1"/>
    <property type="molecule type" value="Genomic_DNA"/>
</dbReference>
<keyword evidence="5 7" id="KW-0472">Membrane</keyword>
<dbReference type="PANTHER" id="PTHR10165">
    <property type="entry name" value="LIPID PHOSPHATE PHOSPHATASE"/>
    <property type="match status" value="1"/>
</dbReference>
<feature type="compositionally biased region" description="Basic and acidic residues" evidence="6">
    <location>
        <begin position="15"/>
        <end position="26"/>
    </location>
</feature>
<reference evidence="9 10" key="1">
    <citation type="submission" date="2023-03" db="EMBL/GenBank/DDBJ databases">
        <title>WGS of Gossypium arboreum.</title>
        <authorList>
            <person name="Yu D."/>
        </authorList>
    </citation>
    <scope>NUCLEOTIDE SEQUENCE [LARGE SCALE GENOMIC DNA]</scope>
    <source>
        <tissue evidence="9">Leaf</tissue>
    </source>
</reference>
<feature type="transmembrane region" description="Helical" evidence="7">
    <location>
        <begin position="421"/>
        <end position="444"/>
    </location>
</feature>
<feature type="transmembrane region" description="Helical" evidence="7">
    <location>
        <begin position="550"/>
        <end position="569"/>
    </location>
</feature>
<dbReference type="Pfam" id="PF01569">
    <property type="entry name" value="PAP2"/>
    <property type="match status" value="1"/>
</dbReference>
<dbReference type="Gene3D" id="1.20.144.10">
    <property type="entry name" value="Phosphatidic acid phosphatase type 2/haloperoxidase"/>
    <property type="match status" value="1"/>
</dbReference>
<dbReference type="SUPFAM" id="SSF48317">
    <property type="entry name" value="Acid phosphatase/Vanadium-dependent haloperoxidase"/>
    <property type="match status" value="1"/>
</dbReference>
<comment type="similarity">
    <text evidence="2">Belongs to the PA-phosphatase related phosphoesterase family.</text>
</comment>
<name>A0ABR0MW99_GOSAR</name>
<feature type="domain" description="Phosphatidic acid phosphatase type 2/haloperoxidase" evidence="8">
    <location>
        <begin position="456"/>
        <end position="596"/>
    </location>
</feature>
<evidence type="ECO:0000256" key="6">
    <source>
        <dbReference type="SAM" id="MobiDB-lite"/>
    </source>
</evidence>
<feature type="transmembrane region" description="Helical" evidence="7">
    <location>
        <begin position="271"/>
        <end position="290"/>
    </location>
</feature>
<evidence type="ECO:0000256" key="1">
    <source>
        <dbReference type="ARBA" id="ARBA00004141"/>
    </source>
</evidence>